<evidence type="ECO:0000313" key="2">
    <source>
        <dbReference type="EMBL" id="PGH78278.1"/>
    </source>
</evidence>
<accession>A0A9X7BUN0</accession>
<reference evidence="2 3" key="1">
    <citation type="submission" date="2017-09" db="EMBL/GenBank/DDBJ databases">
        <title>Large-scale bioinformatics analysis of Bacillus genomes uncovers conserved roles of natural products in bacterial physiology.</title>
        <authorList>
            <consortium name="Agbiome Team Llc"/>
            <person name="Bleich R.M."/>
            <person name="Grubbs K.J."/>
            <person name="Santa Maria K.C."/>
            <person name="Allen S.E."/>
            <person name="Farag S."/>
            <person name="Shank E.A."/>
            <person name="Bowers A."/>
        </authorList>
    </citation>
    <scope>NUCLEOTIDE SEQUENCE [LARGE SCALE GENOMIC DNA]</scope>
    <source>
        <strain evidence="2 3">AFS058004</strain>
    </source>
</reference>
<dbReference type="SUPFAM" id="SSF56988">
    <property type="entry name" value="Anthrax protective antigen"/>
    <property type="match status" value="1"/>
</dbReference>
<feature type="domain" description="Clostridial binary toxin B/anthrax toxin PA" evidence="1">
    <location>
        <begin position="60"/>
        <end position="150"/>
    </location>
</feature>
<sequence>MMTLETAQTEGQYGIIDNNGNLVHDVNKKWAPIMTEIKNVSGGLILTDNQVKTTPGNVKANVLERWVATKDPNNPNDKTPEITIGEAIQRAYDAKKKSDGKLYYTNIDGKEVCLDEGSVHLIPDERTKEMVENQLTNLPADKKNVYDATWKKGMNLEIVVPDTVYDFENALNTGWINMLPTLDGYTGLGGAVVDVTKPVASMTKELNLKPFTSYVAKAFVKNPTPPAPKNVKLYIDKERDLLSSASPRTTQFIEGFDTDWHQMLFYFNTGGNPEAYKFLKIGDNTGKRVAFDDVSIMELATPFVGDNLVQNGDFTTQEHWNFQDGGGIVGEVSGVKSAYLDNYNYSYASVKSDLFEVKPGTRYMLELEGQTYNSSQGSATKQDVQIIARSESGEVILNKTITPEIGLDDFSWDEYTFELNNKSANKMSIELISKRENNGPKTSAKIDNVKVLELIDARDPE</sequence>
<dbReference type="Gene3D" id="3.10.20.110">
    <property type="match status" value="1"/>
</dbReference>
<dbReference type="Gene3D" id="2.60.120.260">
    <property type="entry name" value="Galactose-binding domain-like"/>
    <property type="match status" value="2"/>
</dbReference>
<gene>
    <name evidence="2" type="ORF">CN899_29035</name>
</gene>
<evidence type="ECO:0000313" key="3">
    <source>
        <dbReference type="Proteomes" id="UP000222944"/>
    </source>
</evidence>
<comment type="caution">
    <text evidence="2">The sequence shown here is derived from an EMBL/GenBank/DDBJ whole genome shotgun (WGS) entry which is preliminary data.</text>
</comment>
<evidence type="ECO:0000259" key="1">
    <source>
        <dbReference type="Pfam" id="PF17476"/>
    </source>
</evidence>
<proteinExistence type="predicted"/>
<dbReference type="EMBL" id="NUFN01000052">
    <property type="protein sequence ID" value="PGH78278.1"/>
    <property type="molecule type" value="Genomic_DNA"/>
</dbReference>
<protein>
    <recommendedName>
        <fullName evidence="1">Clostridial binary toxin B/anthrax toxin PA domain-containing protein</fullName>
    </recommendedName>
</protein>
<dbReference type="AlphaFoldDB" id="A0A9X7BUN0"/>
<dbReference type="InterPro" id="IPR035331">
    <property type="entry name" value="Binary_toxB_3"/>
</dbReference>
<dbReference type="Proteomes" id="UP000222944">
    <property type="component" value="Unassembled WGS sequence"/>
</dbReference>
<organism evidence="2 3">
    <name type="scientific">Bacillus thuringiensis</name>
    <dbReference type="NCBI Taxonomy" id="1428"/>
    <lineage>
        <taxon>Bacteria</taxon>
        <taxon>Bacillati</taxon>
        <taxon>Bacillota</taxon>
        <taxon>Bacilli</taxon>
        <taxon>Bacillales</taxon>
        <taxon>Bacillaceae</taxon>
        <taxon>Bacillus</taxon>
        <taxon>Bacillus cereus group</taxon>
    </lineage>
</organism>
<dbReference type="Pfam" id="PF17476">
    <property type="entry name" value="Binary_toxB_3"/>
    <property type="match status" value="1"/>
</dbReference>
<name>A0A9X7BUN0_BACTU</name>